<protein>
    <submittedName>
        <fullName evidence="1">Uncharacterized protein</fullName>
    </submittedName>
</protein>
<keyword evidence="2" id="KW-1185">Reference proteome</keyword>
<evidence type="ECO:0000313" key="2">
    <source>
        <dbReference type="Proteomes" id="UP001311232"/>
    </source>
</evidence>
<feature type="non-terminal residue" evidence="1">
    <location>
        <position position="128"/>
    </location>
</feature>
<reference evidence="1 2" key="1">
    <citation type="submission" date="2021-06" db="EMBL/GenBank/DDBJ databases">
        <authorList>
            <person name="Palmer J.M."/>
        </authorList>
    </citation>
    <scope>NUCLEOTIDE SEQUENCE [LARGE SCALE GENOMIC DNA]</scope>
    <source>
        <strain evidence="1 2">MEX-2019</strain>
        <tissue evidence="1">Muscle</tissue>
    </source>
</reference>
<comment type="caution">
    <text evidence="1">The sequence shown here is derived from an EMBL/GenBank/DDBJ whole genome shotgun (WGS) entry which is preliminary data.</text>
</comment>
<accession>A0AAV9QP74</accession>
<name>A0AAV9QP74_9TELE</name>
<dbReference type="Proteomes" id="UP001311232">
    <property type="component" value="Unassembled WGS sequence"/>
</dbReference>
<dbReference type="EMBL" id="JAHHUM010002966">
    <property type="protein sequence ID" value="KAK5599099.1"/>
    <property type="molecule type" value="Genomic_DNA"/>
</dbReference>
<dbReference type="AlphaFoldDB" id="A0AAV9QP74"/>
<proteinExistence type="predicted"/>
<evidence type="ECO:0000313" key="1">
    <source>
        <dbReference type="EMBL" id="KAK5599099.1"/>
    </source>
</evidence>
<organism evidence="1 2">
    <name type="scientific">Crenichthys baileyi</name>
    <name type="common">White River springfish</name>
    <dbReference type="NCBI Taxonomy" id="28760"/>
    <lineage>
        <taxon>Eukaryota</taxon>
        <taxon>Metazoa</taxon>
        <taxon>Chordata</taxon>
        <taxon>Craniata</taxon>
        <taxon>Vertebrata</taxon>
        <taxon>Euteleostomi</taxon>
        <taxon>Actinopterygii</taxon>
        <taxon>Neopterygii</taxon>
        <taxon>Teleostei</taxon>
        <taxon>Neoteleostei</taxon>
        <taxon>Acanthomorphata</taxon>
        <taxon>Ovalentaria</taxon>
        <taxon>Atherinomorphae</taxon>
        <taxon>Cyprinodontiformes</taxon>
        <taxon>Goodeidae</taxon>
        <taxon>Crenichthys</taxon>
    </lineage>
</organism>
<sequence>MLRGVAPDDSSVAVPDQTHGQMLDCHALETLQSSVICSVARQDTYNNPNDMYTQNIVSHGFPAVTLPFPPPTQTAGLRAFYSLDSAPQEARRGTGLMDTRSEGRFFNSTQYCICLIHKMDQKLRVVAR</sequence>
<gene>
    <name evidence="1" type="ORF">CRENBAI_026097</name>
</gene>